<dbReference type="GO" id="GO:0016020">
    <property type="term" value="C:membrane"/>
    <property type="evidence" value="ECO:0007669"/>
    <property type="project" value="UniProtKB-SubCell"/>
</dbReference>
<keyword evidence="5" id="KW-0433">Leucine-rich repeat</keyword>
<dbReference type="PANTHER" id="PTHR48006">
    <property type="entry name" value="LEUCINE-RICH REPEAT-CONTAINING PROTEIN DDB_G0281931-RELATED"/>
    <property type="match status" value="1"/>
</dbReference>
<dbReference type="InterPro" id="IPR011009">
    <property type="entry name" value="Kinase-like_dom_sf"/>
</dbReference>
<sequence length="1013" mass="113052">MEFLLDRRTTSRANLAKRLFIASVCAMFVFTSAAQLLPIYEVEVLRTISSTLHNNHWNISRSSCTDSNGFNITIVPVNIESNVTCDCSFINNTVCHVTNIKLKGLNMTGTLPVEFANLTYLREIDLTRNYLNGTIPRMFGQLRVVNMLTGRIPDEIGDITTLEFLNLEDNLFEGNLPVSLGRLRNLMRLQLSSNNFNGTIPETYSNLRNLTEFRIDGSAISGRIPEFIGNWTLLLRLHARHLDDGTYTYYNIPVEKLDRIRRISDLRGPSTSFPDLRSAAMMRLVLRNCSITGGIPPYLGGMAELRLLDLSFNRLNGEIPVELQGLDRLDFLFLSQNSLTGGVPNWIQDRREDSIDLSYNNFTQSRPLDCSFPNINLVASHSASVSNSVSWCLSQDLPCSGNANQHSFFINCGGGVTDYEGNEYEANLSEQGASFFENRDSRWAYSNSGAYMGLERDSRYIAANDTPMIGADAEFYQTARLSPSSLKYYGLCMRRGSYRVRLFFAEIMYFDNETYSSLGRRIFDVAIQGQVVLPDFDIAREANGVRRGIMREFDVLVNGSTLEIHLYWTGKGTTAIPNRGVYGPLISAIAVTPNFDVSTGLSAGAIAGIVVSSLVVVVLLVLVVLWKSGCLRGKSAEEKELRGLDLQTGYFSLRQIKSATHNFDIANKIGEGGFGPVYKGVLSDGTIVAVKQLSSKSKQGNREFVNEIGMISALQHPNLVKLFGCCIEGNQLLLIYEYLENNSLARALFGRDEQRLNLDWSTRKKICIGIAKGLAYLHEESRLKIVHRDIKATNVLLDKDLNAKISDFGLAKLDEEDNTHISTRIAGTIGYMAPEYAMRGYLTDKADVYSFGIVLLEIISGKSNTNYRPKEEFVYLLDWAYVLQEQGNLLDLVDPCLGSDYSKDEALKILHMSLLCTNISPTLRPPMSSLVSMLKGKTKVQAPLVKRGAMDEDVRFKAFEVLSQDSQTRVSIMSQDSREHGPWIDSSVSSKDETGDHSMASKLLPDLYNVNLD</sequence>
<feature type="transmembrane region" description="Helical" evidence="20">
    <location>
        <begin position="601"/>
        <end position="626"/>
    </location>
</feature>
<evidence type="ECO:0000256" key="18">
    <source>
        <dbReference type="ARBA" id="ARBA00048679"/>
    </source>
</evidence>
<dbReference type="PANTHER" id="PTHR48006:SF60">
    <property type="entry name" value="PROTEIN KINASE DOMAIN-CONTAINING PROTEIN"/>
    <property type="match status" value="1"/>
</dbReference>
<dbReference type="AlphaFoldDB" id="A0ABD3CB35"/>
<dbReference type="FunFam" id="1.10.510.10:FF:000044">
    <property type="entry name" value="Putative LRR receptor-like serine/threonine-protein kinase"/>
    <property type="match status" value="1"/>
</dbReference>
<keyword evidence="23" id="KW-1185">Reference proteome</keyword>
<evidence type="ECO:0000256" key="15">
    <source>
        <dbReference type="ARBA" id="ARBA00023170"/>
    </source>
</evidence>
<dbReference type="SUPFAM" id="SSF56112">
    <property type="entry name" value="Protein kinase-like (PK-like)"/>
    <property type="match status" value="1"/>
</dbReference>
<dbReference type="FunFam" id="2.60.120.430:FF:000004">
    <property type="entry name" value="Putative leucine-rich repeat receptor-like serine/threonine-protein kinase"/>
    <property type="match status" value="1"/>
</dbReference>
<keyword evidence="8" id="KW-0732">Signal</keyword>
<dbReference type="Pfam" id="PF11721">
    <property type="entry name" value="Malectin"/>
    <property type="match status" value="1"/>
</dbReference>
<evidence type="ECO:0000256" key="10">
    <source>
        <dbReference type="ARBA" id="ARBA00022741"/>
    </source>
</evidence>
<evidence type="ECO:0000256" key="12">
    <source>
        <dbReference type="ARBA" id="ARBA00022840"/>
    </source>
</evidence>
<dbReference type="Gene3D" id="3.30.200.20">
    <property type="entry name" value="Phosphorylase Kinase, domain 1"/>
    <property type="match status" value="1"/>
</dbReference>
<evidence type="ECO:0000256" key="7">
    <source>
        <dbReference type="ARBA" id="ARBA00022692"/>
    </source>
</evidence>
<dbReference type="InterPro" id="IPR032675">
    <property type="entry name" value="LRR_dom_sf"/>
</dbReference>
<evidence type="ECO:0000256" key="1">
    <source>
        <dbReference type="ARBA" id="ARBA00004479"/>
    </source>
</evidence>
<keyword evidence="12" id="KW-0067">ATP-binding</keyword>
<dbReference type="InterPro" id="IPR051824">
    <property type="entry name" value="LRR_Rcpt-Like_S/T_Kinase"/>
</dbReference>
<dbReference type="Gene3D" id="1.10.510.10">
    <property type="entry name" value="Transferase(Phosphotransferase) domain 1"/>
    <property type="match status" value="1"/>
</dbReference>
<dbReference type="PROSITE" id="PS50011">
    <property type="entry name" value="PROTEIN_KINASE_DOM"/>
    <property type="match status" value="1"/>
</dbReference>
<evidence type="ECO:0000256" key="19">
    <source>
        <dbReference type="SAM" id="MobiDB-lite"/>
    </source>
</evidence>
<dbReference type="FunFam" id="3.30.200.20:FF:000217">
    <property type="entry name" value="probable LRR receptor-like serine/threonine-protein kinase At1g53430"/>
    <property type="match status" value="1"/>
</dbReference>
<gene>
    <name evidence="22" type="ORF">CASFOL_029344</name>
</gene>
<comment type="subcellular location">
    <subcellularLocation>
        <location evidence="1">Membrane</location>
        <topology evidence="1">Single-pass type I membrane protein</topology>
    </subcellularLocation>
</comment>
<dbReference type="InterPro" id="IPR021720">
    <property type="entry name" value="Malectin_dom"/>
</dbReference>
<evidence type="ECO:0000256" key="11">
    <source>
        <dbReference type="ARBA" id="ARBA00022777"/>
    </source>
</evidence>
<evidence type="ECO:0000256" key="17">
    <source>
        <dbReference type="ARBA" id="ARBA00047899"/>
    </source>
</evidence>
<evidence type="ECO:0000256" key="9">
    <source>
        <dbReference type="ARBA" id="ARBA00022737"/>
    </source>
</evidence>
<comment type="catalytic activity">
    <reaction evidence="18">
        <text>L-seryl-[protein] + ATP = O-phospho-L-seryl-[protein] + ADP + H(+)</text>
        <dbReference type="Rhea" id="RHEA:17989"/>
        <dbReference type="Rhea" id="RHEA-COMP:9863"/>
        <dbReference type="Rhea" id="RHEA-COMP:11604"/>
        <dbReference type="ChEBI" id="CHEBI:15378"/>
        <dbReference type="ChEBI" id="CHEBI:29999"/>
        <dbReference type="ChEBI" id="CHEBI:30616"/>
        <dbReference type="ChEBI" id="CHEBI:83421"/>
        <dbReference type="ChEBI" id="CHEBI:456216"/>
        <dbReference type="EC" id="2.7.11.1"/>
    </reaction>
</comment>
<evidence type="ECO:0000256" key="20">
    <source>
        <dbReference type="SAM" id="Phobius"/>
    </source>
</evidence>
<dbReference type="InterPro" id="IPR001245">
    <property type="entry name" value="Ser-Thr/Tyr_kinase_cat_dom"/>
</dbReference>
<accession>A0ABD3CB35</accession>
<dbReference type="EC" id="2.7.11.1" evidence="2"/>
<evidence type="ECO:0000256" key="8">
    <source>
        <dbReference type="ARBA" id="ARBA00022729"/>
    </source>
</evidence>
<evidence type="ECO:0000256" key="14">
    <source>
        <dbReference type="ARBA" id="ARBA00023136"/>
    </source>
</evidence>
<keyword evidence="9" id="KW-0677">Repeat</keyword>
<keyword evidence="11" id="KW-0418">Kinase</keyword>
<evidence type="ECO:0000256" key="5">
    <source>
        <dbReference type="ARBA" id="ARBA00022614"/>
    </source>
</evidence>
<evidence type="ECO:0000256" key="3">
    <source>
        <dbReference type="ARBA" id="ARBA00022527"/>
    </source>
</evidence>
<proteinExistence type="predicted"/>
<feature type="domain" description="Protein kinase" evidence="21">
    <location>
        <begin position="663"/>
        <end position="984"/>
    </location>
</feature>
<keyword evidence="14 20" id="KW-0472">Membrane</keyword>
<dbReference type="InterPro" id="IPR000719">
    <property type="entry name" value="Prot_kinase_dom"/>
</dbReference>
<keyword evidence="7 20" id="KW-0812">Transmembrane</keyword>
<organism evidence="22 23">
    <name type="scientific">Castilleja foliolosa</name>
    <dbReference type="NCBI Taxonomy" id="1961234"/>
    <lineage>
        <taxon>Eukaryota</taxon>
        <taxon>Viridiplantae</taxon>
        <taxon>Streptophyta</taxon>
        <taxon>Embryophyta</taxon>
        <taxon>Tracheophyta</taxon>
        <taxon>Spermatophyta</taxon>
        <taxon>Magnoliopsida</taxon>
        <taxon>eudicotyledons</taxon>
        <taxon>Gunneridae</taxon>
        <taxon>Pentapetalae</taxon>
        <taxon>asterids</taxon>
        <taxon>lamiids</taxon>
        <taxon>Lamiales</taxon>
        <taxon>Orobanchaceae</taxon>
        <taxon>Pedicularideae</taxon>
        <taxon>Castillejinae</taxon>
        <taxon>Castilleja</taxon>
    </lineage>
</organism>
<keyword evidence="10" id="KW-0547">Nucleotide-binding</keyword>
<evidence type="ECO:0000259" key="21">
    <source>
        <dbReference type="PROSITE" id="PS50011"/>
    </source>
</evidence>
<dbReference type="Pfam" id="PF00560">
    <property type="entry name" value="LRR_1"/>
    <property type="match status" value="2"/>
</dbReference>
<dbReference type="Proteomes" id="UP001632038">
    <property type="component" value="Unassembled WGS sequence"/>
</dbReference>
<keyword evidence="3" id="KW-0723">Serine/threonine-protein kinase</keyword>
<dbReference type="SUPFAM" id="SSF52058">
    <property type="entry name" value="L domain-like"/>
    <property type="match status" value="1"/>
</dbReference>
<dbReference type="InterPro" id="IPR001611">
    <property type="entry name" value="Leu-rich_rpt"/>
</dbReference>
<evidence type="ECO:0000313" key="23">
    <source>
        <dbReference type="Proteomes" id="UP001632038"/>
    </source>
</evidence>
<dbReference type="Pfam" id="PF07714">
    <property type="entry name" value="PK_Tyr_Ser-Thr"/>
    <property type="match status" value="1"/>
</dbReference>
<name>A0ABD3CB35_9LAMI</name>
<dbReference type="GO" id="GO:0005524">
    <property type="term" value="F:ATP binding"/>
    <property type="evidence" value="ECO:0007669"/>
    <property type="project" value="UniProtKB-KW"/>
</dbReference>
<keyword evidence="15" id="KW-0675">Receptor</keyword>
<dbReference type="Gene3D" id="2.60.120.430">
    <property type="entry name" value="Galactose-binding lectin"/>
    <property type="match status" value="1"/>
</dbReference>
<reference evidence="23" key="1">
    <citation type="journal article" date="2024" name="IScience">
        <title>Strigolactones Initiate the Formation of Haustorium-like Structures in Castilleja.</title>
        <authorList>
            <person name="Buerger M."/>
            <person name="Peterson D."/>
            <person name="Chory J."/>
        </authorList>
    </citation>
    <scope>NUCLEOTIDE SEQUENCE [LARGE SCALE GENOMIC DNA]</scope>
</reference>
<keyword evidence="4" id="KW-0597">Phosphoprotein</keyword>
<keyword evidence="6" id="KW-0808">Transferase</keyword>
<dbReference type="GO" id="GO:0004674">
    <property type="term" value="F:protein serine/threonine kinase activity"/>
    <property type="evidence" value="ECO:0007669"/>
    <property type="project" value="UniProtKB-KW"/>
</dbReference>
<dbReference type="CDD" id="cd14066">
    <property type="entry name" value="STKc_IRAK"/>
    <property type="match status" value="1"/>
</dbReference>
<evidence type="ECO:0000256" key="6">
    <source>
        <dbReference type="ARBA" id="ARBA00022679"/>
    </source>
</evidence>
<keyword evidence="16" id="KW-0325">Glycoprotein</keyword>
<comment type="catalytic activity">
    <reaction evidence="17">
        <text>L-threonyl-[protein] + ATP = O-phospho-L-threonyl-[protein] + ADP + H(+)</text>
        <dbReference type="Rhea" id="RHEA:46608"/>
        <dbReference type="Rhea" id="RHEA-COMP:11060"/>
        <dbReference type="Rhea" id="RHEA-COMP:11605"/>
        <dbReference type="ChEBI" id="CHEBI:15378"/>
        <dbReference type="ChEBI" id="CHEBI:30013"/>
        <dbReference type="ChEBI" id="CHEBI:30616"/>
        <dbReference type="ChEBI" id="CHEBI:61977"/>
        <dbReference type="ChEBI" id="CHEBI:456216"/>
        <dbReference type="EC" id="2.7.11.1"/>
    </reaction>
</comment>
<keyword evidence="13 20" id="KW-1133">Transmembrane helix</keyword>
<dbReference type="EMBL" id="JAVIJP010000044">
    <property type="protein sequence ID" value="KAL3626772.1"/>
    <property type="molecule type" value="Genomic_DNA"/>
</dbReference>
<dbReference type="InterPro" id="IPR008271">
    <property type="entry name" value="Ser/Thr_kinase_AS"/>
</dbReference>
<protein>
    <recommendedName>
        <fullName evidence="2">non-specific serine/threonine protein kinase</fullName>
        <ecNumber evidence="2">2.7.11.1</ecNumber>
    </recommendedName>
</protein>
<evidence type="ECO:0000256" key="16">
    <source>
        <dbReference type="ARBA" id="ARBA00023180"/>
    </source>
</evidence>
<feature type="region of interest" description="Disordered" evidence="19">
    <location>
        <begin position="973"/>
        <end position="997"/>
    </location>
</feature>
<dbReference type="Pfam" id="PF13855">
    <property type="entry name" value="LRR_8"/>
    <property type="match status" value="1"/>
</dbReference>
<comment type="caution">
    <text evidence="22">The sequence shown here is derived from an EMBL/GenBank/DDBJ whole genome shotgun (WGS) entry which is preliminary data.</text>
</comment>
<evidence type="ECO:0000256" key="2">
    <source>
        <dbReference type="ARBA" id="ARBA00012513"/>
    </source>
</evidence>
<evidence type="ECO:0000313" key="22">
    <source>
        <dbReference type="EMBL" id="KAL3626772.1"/>
    </source>
</evidence>
<dbReference type="SMART" id="SM00220">
    <property type="entry name" value="S_TKc"/>
    <property type="match status" value="1"/>
</dbReference>
<dbReference type="FunFam" id="3.80.10.10:FF:000383">
    <property type="entry name" value="Leucine-rich repeat receptor protein kinase EMS1"/>
    <property type="match status" value="1"/>
</dbReference>
<evidence type="ECO:0000256" key="13">
    <source>
        <dbReference type="ARBA" id="ARBA00022989"/>
    </source>
</evidence>
<dbReference type="Gene3D" id="3.80.10.10">
    <property type="entry name" value="Ribonuclease Inhibitor"/>
    <property type="match status" value="3"/>
</dbReference>
<evidence type="ECO:0000256" key="4">
    <source>
        <dbReference type="ARBA" id="ARBA00022553"/>
    </source>
</evidence>
<dbReference type="PROSITE" id="PS00108">
    <property type="entry name" value="PROTEIN_KINASE_ST"/>
    <property type="match status" value="1"/>
</dbReference>